<dbReference type="RefSeq" id="WP_036513865.1">
    <property type="nucleotide sequence ID" value="NZ_AONB01000023.1"/>
</dbReference>
<accession>W9VFU2</accession>
<comment type="function">
    <text evidence="2">May be involved in the biosynthesis of molybdopterin.</text>
</comment>
<evidence type="ECO:0000259" key="3">
    <source>
        <dbReference type="SMART" id="SM00852"/>
    </source>
</evidence>
<dbReference type="InterPro" id="IPR013484">
    <property type="entry name" value="MoaB_proteobac"/>
</dbReference>
<reference evidence="5" key="1">
    <citation type="submission" date="2012-11" db="EMBL/GenBank/DDBJ databases">
        <authorList>
            <person name="Singh A."/>
            <person name="Pinnaka A.K."/>
            <person name="Vaidya B."/>
        </authorList>
    </citation>
    <scope>NUCLEOTIDE SEQUENCE [LARGE SCALE GENOMIC DNA]</scope>
    <source>
        <strain evidence="5">AK23</strain>
    </source>
</reference>
<dbReference type="CDD" id="cd00886">
    <property type="entry name" value="MogA_MoaB"/>
    <property type="match status" value="1"/>
</dbReference>
<evidence type="ECO:0000313" key="4">
    <source>
        <dbReference type="EMBL" id="EXJ09560.1"/>
    </source>
</evidence>
<proteinExistence type="inferred from homology"/>
<name>W9VFU2_9GAMM</name>
<dbReference type="PANTHER" id="PTHR43232:SF2">
    <property type="entry name" value="MOLYBDENUM COFACTOR BIOSYNTHESIS PROTEIN B"/>
    <property type="match status" value="1"/>
</dbReference>
<organism evidence="4 5">
    <name type="scientific">Nitrincola nitratireducens</name>
    <dbReference type="NCBI Taxonomy" id="1229521"/>
    <lineage>
        <taxon>Bacteria</taxon>
        <taxon>Pseudomonadati</taxon>
        <taxon>Pseudomonadota</taxon>
        <taxon>Gammaproteobacteria</taxon>
        <taxon>Oceanospirillales</taxon>
        <taxon>Oceanospirillaceae</taxon>
        <taxon>Nitrincola</taxon>
    </lineage>
</organism>
<dbReference type="PIRSF" id="PIRSF006443">
    <property type="entry name" value="MoaB"/>
    <property type="match status" value="1"/>
</dbReference>
<reference evidence="4 5" key="2">
    <citation type="journal article" date="2015" name="Syst. Appl. Microbiol.">
        <title>Nitrincola nitratireducens sp. nov. isolated from a haloalkaline crater lake.</title>
        <authorList>
            <person name="Singh A."/>
            <person name="Vaidya B."/>
            <person name="Tanuku N.R."/>
            <person name="Pinnaka A.K."/>
        </authorList>
    </citation>
    <scope>NUCLEOTIDE SEQUENCE [LARGE SCALE GENOMIC DNA]</scope>
    <source>
        <strain evidence="4 5">AK23</strain>
    </source>
</reference>
<dbReference type="Gene3D" id="3.40.980.10">
    <property type="entry name" value="MoaB/Mog-like domain"/>
    <property type="match status" value="1"/>
</dbReference>
<dbReference type="InterPro" id="IPR012245">
    <property type="entry name" value="MoaB"/>
</dbReference>
<dbReference type="PATRIC" id="fig|1229521.3.peg.3596"/>
<feature type="domain" description="MoaB/Mog" evidence="3">
    <location>
        <begin position="16"/>
        <end position="160"/>
    </location>
</feature>
<dbReference type="STRING" id="1229521.D791_03565"/>
<evidence type="ECO:0000256" key="1">
    <source>
        <dbReference type="ARBA" id="ARBA00015262"/>
    </source>
</evidence>
<dbReference type="InterPro" id="IPR001453">
    <property type="entry name" value="MoaB/Mog_dom"/>
</dbReference>
<dbReference type="UniPathway" id="UPA00344"/>
<dbReference type="NCBIfam" id="TIGR00177">
    <property type="entry name" value="molyb_syn"/>
    <property type="match status" value="1"/>
</dbReference>
<dbReference type="Proteomes" id="UP000019464">
    <property type="component" value="Unassembled WGS sequence"/>
</dbReference>
<sequence>MGHVKNNTPFRPLNIAVLTVSDSRVLDEDDAGQLLIDGILAAGHLVGNRTLVKANRYGIRAVVSAWILDPNTHAILVNGGTGLNESDCVPEALIPLFDRLIDGYGELFRLLSFQSLGSSSMQSRAVAGIANKTVIFTMPGSPKACRLAWNELISLQLDARQKPCNFVAGLVSDVENCASRNDNV</sequence>
<dbReference type="AlphaFoldDB" id="W9VFU2"/>
<protein>
    <recommendedName>
        <fullName evidence="1 2">Molybdenum cofactor biosynthesis protein B</fullName>
    </recommendedName>
</protein>
<comment type="similarity">
    <text evidence="2">Belongs to the MoaB/Mog family.</text>
</comment>
<evidence type="ECO:0000256" key="2">
    <source>
        <dbReference type="PIRNR" id="PIRNR006443"/>
    </source>
</evidence>
<evidence type="ECO:0000313" key="5">
    <source>
        <dbReference type="Proteomes" id="UP000019464"/>
    </source>
</evidence>
<dbReference type="SUPFAM" id="SSF53218">
    <property type="entry name" value="Molybdenum cofactor biosynthesis proteins"/>
    <property type="match status" value="1"/>
</dbReference>
<dbReference type="NCBIfam" id="TIGR02667">
    <property type="entry name" value="moaB_proteo"/>
    <property type="match status" value="1"/>
</dbReference>
<keyword evidence="5" id="KW-1185">Reference proteome</keyword>
<keyword evidence="2" id="KW-0501">Molybdenum cofactor biosynthesis</keyword>
<dbReference type="OrthoDB" id="9784492at2"/>
<dbReference type="PANTHER" id="PTHR43232">
    <property type="entry name" value="MOLYBDENUM COFACTOR BIOSYNTHESIS PROTEIN B"/>
    <property type="match status" value="1"/>
</dbReference>
<dbReference type="Pfam" id="PF00994">
    <property type="entry name" value="MoCF_biosynth"/>
    <property type="match status" value="1"/>
</dbReference>
<dbReference type="EMBL" id="AONB01000023">
    <property type="protein sequence ID" value="EXJ09560.1"/>
    <property type="molecule type" value="Genomic_DNA"/>
</dbReference>
<dbReference type="InterPro" id="IPR036425">
    <property type="entry name" value="MoaB/Mog-like_dom_sf"/>
</dbReference>
<comment type="pathway">
    <text evidence="2">Cofactor biosynthesis; molybdopterin biosynthesis.</text>
</comment>
<gene>
    <name evidence="4" type="primary">moaB_2</name>
    <name evidence="4" type="ORF">D791_03565</name>
</gene>
<comment type="caution">
    <text evidence="4">The sequence shown here is derived from an EMBL/GenBank/DDBJ whole genome shotgun (WGS) entry which is preliminary data.</text>
</comment>
<dbReference type="GO" id="GO:0006777">
    <property type="term" value="P:Mo-molybdopterin cofactor biosynthetic process"/>
    <property type="evidence" value="ECO:0007669"/>
    <property type="project" value="UniProtKB-UniRule"/>
</dbReference>
<dbReference type="GO" id="GO:0005829">
    <property type="term" value="C:cytosol"/>
    <property type="evidence" value="ECO:0007669"/>
    <property type="project" value="TreeGrafter"/>
</dbReference>
<dbReference type="SMART" id="SM00852">
    <property type="entry name" value="MoCF_biosynth"/>
    <property type="match status" value="1"/>
</dbReference>